<dbReference type="STRING" id="64571.A0A1Y2GZE4"/>
<keyword evidence="4" id="KW-0158">Chromosome</keyword>
<feature type="region of interest" description="Disordered" evidence="8">
    <location>
        <begin position="463"/>
        <end position="505"/>
    </location>
</feature>
<keyword evidence="11" id="KW-1185">Reference proteome</keyword>
<evidence type="ECO:0000256" key="4">
    <source>
        <dbReference type="ARBA" id="ARBA00022454"/>
    </source>
</evidence>
<name>A0A1Y2GZE4_9FUNG</name>
<evidence type="ECO:0000256" key="3">
    <source>
        <dbReference type="ARBA" id="ARBA00008442"/>
    </source>
</evidence>
<evidence type="ECO:0000256" key="8">
    <source>
        <dbReference type="SAM" id="MobiDB-lite"/>
    </source>
</evidence>
<comment type="subcellular location">
    <subcellularLocation>
        <location evidence="2">Chromosome</location>
        <location evidence="2">Telomere</location>
    </subcellularLocation>
    <subcellularLocation>
        <location evidence="1">Nucleus</location>
    </subcellularLocation>
</comment>
<dbReference type="EMBL" id="MCFF01000003">
    <property type="protein sequence ID" value="ORZ27645.1"/>
    <property type="molecule type" value="Genomic_DNA"/>
</dbReference>
<accession>A0A1Y2GZE4</accession>
<proteinExistence type="inferred from homology"/>
<feature type="compositionally biased region" description="Basic and acidic residues" evidence="8">
    <location>
        <begin position="472"/>
        <end position="484"/>
    </location>
</feature>
<evidence type="ECO:0000256" key="5">
    <source>
        <dbReference type="ARBA" id="ARBA00022895"/>
    </source>
</evidence>
<gene>
    <name evidence="10" type="ORF">BCR41DRAFT_418680</name>
</gene>
<feature type="domain" description="Protection of telomeres protein 1 ssDNA-binding" evidence="9">
    <location>
        <begin position="13"/>
        <end position="144"/>
    </location>
</feature>
<keyword evidence="5" id="KW-0779">Telomere</keyword>
<dbReference type="InterPro" id="IPR012340">
    <property type="entry name" value="NA-bd_OB-fold"/>
</dbReference>
<comment type="caution">
    <text evidence="10">The sequence shown here is derived from an EMBL/GenBank/DDBJ whole genome shotgun (WGS) entry which is preliminary data.</text>
</comment>
<sequence>MDRIENLDRLRTVSQLEVNKFCDFIGEVCYYKLDSGNRATLVMTDYTEHDSLPIVEGEGRVGGKATILVTLWDEHCEEAQRLNVGAGMFLLLKNLCCKLNKSQYIELNMNGFRGKGYQRSQPVQILDPKDALVRDLRLRKSRYLHGLGTDTPGTIYAQIAARSMRASSIVATATPAPIVSSSSSRTRDISPGPLPETTTVSTSKTVQEPQDLTHILKKETESLVKVTPVLRPSTSPSRPSTRHNPSSSRALLLTGLLTSRMELECRNDASDDIQYLRLHACVVGFEPEHIMDFSFASCSNCGYRYGPLSDDKPPNKCPSCRSGSGGVIFKYSFMLKLMDEFQQTFNVYVDNESAITLVGADAANYIKKSERLAELKQKLARIGVMDGGAFGGRTKSSLESPIYFDMYIKLVKVASQSTTISLSSSLPIKRSISQEYAPNTQCNSEFGDGDFPLECLDYSTQPSQLLSQSQKRRTDGSDMVENSKRPCSNSNRATGNNHSRTQGSVLQRVNEKALADFEAFLVHTMIK</sequence>
<feature type="compositionally biased region" description="Polar residues" evidence="8">
    <location>
        <begin position="485"/>
        <end position="505"/>
    </location>
</feature>
<evidence type="ECO:0000256" key="7">
    <source>
        <dbReference type="ARBA" id="ARBA00023242"/>
    </source>
</evidence>
<feature type="compositionally biased region" description="Low complexity" evidence="8">
    <location>
        <begin position="231"/>
        <end position="248"/>
    </location>
</feature>
<dbReference type="RefSeq" id="XP_021885348.1">
    <property type="nucleotide sequence ID" value="XM_022029657.1"/>
</dbReference>
<dbReference type="GO" id="GO:0005634">
    <property type="term" value="C:nucleus"/>
    <property type="evidence" value="ECO:0007669"/>
    <property type="project" value="UniProtKB-SubCell"/>
</dbReference>
<dbReference type="Proteomes" id="UP000193648">
    <property type="component" value="Unassembled WGS sequence"/>
</dbReference>
<dbReference type="GO" id="GO:0000781">
    <property type="term" value="C:chromosome, telomeric region"/>
    <property type="evidence" value="ECO:0007669"/>
    <property type="project" value="UniProtKB-SubCell"/>
</dbReference>
<evidence type="ECO:0000313" key="10">
    <source>
        <dbReference type="EMBL" id="ORZ27645.1"/>
    </source>
</evidence>
<feature type="region of interest" description="Disordered" evidence="8">
    <location>
        <begin position="179"/>
        <end position="209"/>
    </location>
</feature>
<feature type="region of interest" description="Disordered" evidence="8">
    <location>
        <begin position="228"/>
        <end position="248"/>
    </location>
</feature>
<dbReference type="Pfam" id="PF16686">
    <property type="entry name" value="POT1PC"/>
    <property type="match status" value="1"/>
</dbReference>
<keyword evidence="6" id="KW-0238">DNA-binding</keyword>
<feature type="compositionally biased region" description="Polar residues" evidence="8">
    <location>
        <begin position="196"/>
        <end position="209"/>
    </location>
</feature>
<dbReference type="GeneID" id="33571500"/>
<dbReference type="OrthoDB" id="2186770at2759"/>
<evidence type="ECO:0000256" key="2">
    <source>
        <dbReference type="ARBA" id="ARBA00004574"/>
    </source>
</evidence>
<dbReference type="Gene3D" id="2.40.50.140">
    <property type="entry name" value="Nucleic acid-binding proteins"/>
    <property type="match status" value="1"/>
</dbReference>
<evidence type="ECO:0000256" key="6">
    <source>
        <dbReference type="ARBA" id="ARBA00023125"/>
    </source>
</evidence>
<reference evidence="10 11" key="1">
    <citation type="submission" date="2016-07" db="EMBL/GenBank/DDBJ databases">
        <title>Pervasive Adenine N6-methylation of Active Genes in Fungi.</title>
        <authorList>
            <consortium name="DOE Joint Genome Institute"/>
            <person name="Mondo S.J."/>
            <person name="Dannebaum R.O."/>
            <person name="Kuo R.C."/>
            <person name="Labutti K."/>
            <person name="Haridas S."/>
            <person name="Kuo A."/>
            <person name="Salamov A."/>
            <person name="Ahrendt S.R."/>
            <person name="Lipzen A."/>
            <person name="Sullivan W."/>
            <person name="Andreopoulos W.B."/>
            <person name="Clum A."/>
            <person name="Lindquist E."/>
            <person name="Daum C."/>
            <person name="Ramamoorthy G.K."/>
            <person name="Gryganskyi A."/>
            <person name="Culley D."/>
            <person name="Magnuson J.K."/>
            <person name="James T.Y."/>
            <person name="O'Malley M.A."/>
            <person name="Stajich J.E."/>
            <person name="Spatafora J.W."/>
            <person name="Visel A."/>
            <person name="Grigoriev I.V."/>
        </authorList>
    </citation>
    <scope>NUCLEOTIDE SEQUENCE [LARGE SCALE GENOMIC DNA]</scope>
    <source>
        <strain evidence="10 11">NRRL 3116</strain>
    </source>
</reference>
<dbReference type="InterPro" id="IPR032042">
    <property type="entry name" value="POT1PC"/>
</dbReference>
<evidence type="ECO:0000256" key="1">
    <source>
        <dbReference type="ARBA" id="ARBA00004123"/>
    </source>
</evidence>
<evidence type="ECO:0000313" key="11">
    <source>
        <dbReference type="Proteomes" id="UP000193648"/>
    </source>
</evidence>
<comment type="similarity">
    <text evidence="3">Belongs to the telombin family.</text>
</comment>
<protein>
    <recommendedName>
        <fullName evidence="9">Protection of telomeres protein 1 ssDNA-binding domain-containing protein</fullName>
    </recommendedName>
</protein>
<evidence type="ECO:0000259" key="9">
    <source>
        <dbReference type="Pfam" id="PF16686"/>
    </source>
</evidence>
<dbReference type="InParanoid" id="A0A1Y2GZE4"/>
<organism evidence="10 11">
    <name type="scientific">Lobosporangium transversale</name>
    <dbReference type="NCBI Taxonomy" id="64571"/>
    <lineage>
        <taxon>Eukaryota</taxon>
        <taxon>Fungi</taxon>
        <taxon>Fungi incertae sedis</taxon>
        <taxon>Mucoromycota</taxon>
        <taxon>Mortierellomycotina</taxon>
        <taxon>Mortierellomycetes</taxon>
        <taxon>Mortierellales</taxon>
        <taxon>Mortierellaceae</taxon>
        <taxon>Lobosporangium</taxon>
    </lineage>
</organism>
<dbReference type="GO" id="GO:0043047">
    <property type="term" value="F:single-stranded telomeric DNA binding"/>
    <property type="evidence" value="ECO:0007669"/>
    <property type="project" value="InterPro"/>
</dbReference>
<dbReference type="SUPFAM" id="SSF50249">
    <property type="entry name" value="Nucleic acid-binding proteins"/>
    <property type="match status" value="1"/>
</dbReference>
<dbReference type="AlphaFoldDB" id="A0A1Y2GZE4"/>
<keyword evidence="7" id="KW-0539">Nucleus</keyword>